<feature type="compositionally biased region" description="Polar residues" evidence="1">
    <location>
        <begin position="507"/>
        <end position="521"/>
    </location>
</feature>
<organism evidence="3 4">
    <name type="scientific">Desulfobacter hydrogenophilus</name>
    <dbReference type="NCBI Taxonomy" id="2291"/>
    <lineage>
        <taxon>Bacteria</taxon>
        <taxon>Pseudomonadati</taxon>
        <taxon>Thermodesulfobacteriota</taxon>
        <taxon>Desulfobacteria</taxon>
        <taxon>Desulfobacterales</taxon>
        <taxon>Desulfobacteraceae</taxon>
        <taxon>Desulfobacter</taxon>
    </lineage>
</organism>
<dbReference type="RefSeq" id="WP_111958694.1">
    <property type="nucleotide sequence ID" value="NZ_CP036313.1"/>
</dbReference>
<proteinExistence type="predicted"/>
<evidence type="ECO:0000313" key="2">
    <source>
        <dbReference type="EMBL" id="QBH14718.1"/>
    </source>
</evidence>
<sequence length="521" mass="57707">MGNANPPLEKGKITFINNHQPPLLDGEYVITVEQKLQNKNAAPSPAAAINEAYTNTKRFQVRGERFSIDSTEIESVFPPSNSQGEYENVLPHIVFSRKTLPWERTAHDQADSSWLALLLFDENDPIPEIQNIMVGDLQRSPFPHEEGGANQDSTLPGTAVSYLDISLEYSELMYDPCMAIDIPVSLFNNIVPGLVDLPWLTHARSVTPEQPARMGMAETDDISVESAVVVGNRLPEPNTKCTVHLVSLENMAPYLPSGDDYTPADIKLADGSAAEMVRLVSLKSWSYTSVDPKETFTGLLMDLDKEDGLRVFAINNPNPSDTEADSYVANGLKMGYTAMNHHTRQGCKTVSWYRGPFVPFEVPPTIFVPVPNGDPTDMPIQTADEAVRYNPETGMMDISYASAWQIGRLLALQDKGFSVALYNWKRSCTLATVMEFERQLLEQGVGETLGLTAKAHRDDPLVMHHAVAKFIKTRLKPYLIKEPPEDNDPPTGRQSPPAEMMPDITPTAFNTPQGNTFREGD</sequence>
<dbReference type="AlphaFoldDB" id="A0A328FCW7"/>
<keyword evidence="5" id="KW-1185">Reference proteome</keyword>
<dbReference type="OrthoDB" id="4846903at2"/>
<dbReference type="Proteomes" id="UP000293902">
    <property type="component" value="Chromosome"/>
</dbReference>
<evidence type="ECO:0000256" key="1">
    <source>
        <dbReference type="SAM" id="MobiDB-lite"/>
    </source>
</evidence>
<evidence type="ECO:0000313" key="3">
    <source>
        <dbReference type="EMBL" id="RAM00877.1"/>
    </source>
</evidence>
<reference evidence="3 4" key="1">
    <citation type="submission" date="2018-06" db="EMBL/GenBank/DDBJ databases">
        <title>Complete Genome Sequence of Desulfobacter hydrogenophilus (DSM3380).</title>
        <authorList>
            <person name="Marietou A."/>
            <person name="Schreiber L."/>
            <person name="Marshall I."/>
            <person name="Jorgensen B."/>
        </authorList>
    </citation>
    <scope>NUCLEOTIDE SEQUENCE [LARGE SCALE GENOMIC DNA]</scope>
    <source>
        <strain evidence="3 4">DSM 3380</strain>
    </source>
</reference>
<feature type="region of interest" description="Disordered" evidence="1">
    <location>
        <begin position="478"/>
        <end position="521"/>
    </location>
</feature>
<name>A0A328FCW7_9BACT</name>
<evidence type="ECO:0000313" key="5">
    <source>
        <dbReference type="Proteomes" id="UP000293902"/>
    </source>
</evidence>
<accession>A0A328FCW7</accession>
<dbReference type="EMBL" id="QLNI01000036">
    <property type="protein sequence ID" value="RAM00877.1"/>
    <property type="molecule type" value="Genomic_DNA"/>
</dbReference>
<dbReference type="EMBL" id="CP036313">
    <property type="protein sequence ID" value="QBH14718.1"/>
    <property type="molecule type" value="Genomic_DNA"/>
</dbReference>
<evidence type="ECO:0000313" key="4">
    <source>
        <dbReference type="Proteomes" id="UP000248798"/>
    </source>
</evidence>
<gene>
    <name evidence="3" type="ORF">DO021_16565</name>
    <name evidence="2" type="ORF">EYB58_18420</name>
</gene>
<dbReference type="Proteomes" id="UP000248798">
    <property type="component" value="Unassembled WGS sequence"/>
</dbReference>
<reference evidence="2 5" key="2">
    <citation type="submission" date="2019-02" db="EMBL/GenBank/DDBJ databases">
        <title>Complete genome sequence of Desulfobacter hydrogenophilus AcRS1.</title>
        <authorList>
            <person name="Marietou A."/>
            <person name="Lund M.B."/>
            <person name="Marshall I.P.G."/>
            <person name="Schreiber L."/>
            <person name="Jorgensen B."/>
        </authorList>
    </citation>
    <scope>NUCLEOTIDE SEQUENCE [LARGE SCALE GENOMIC DNA]</scope>
    <source>
        <strain evidence="2 5">AcRS1</strain>
    </source>
</reference>
<protein>
    <submittedName>
        <fullName evidence="3">Uncharacterized protein</fullName>
    </submittedName>
</protein>